<evidence type="ECO:0000256" key="1">
    <source>
        <dbReference type="ARBA" id="ARBA00004230"/>
    </source>
</evidence>
<dbReference type="Gene3D" id="1.20.920.20">
    <property type="match status" value="1"/>
</dbReference>
<dbReference type="InterPro" id="IPR027417">
    <property type="entry name" value="P-loop_NTPase"/>
</dbReference>
<dbReference type="Proteomes" id="UP000241769">
    <property type="component" value="Unassembled WGS sequence"/>
</dbReference>
<dbReference type="FunFam" id="1.20.140.100:FF:000004">
    <property type="entry name" value="Dynein axonemal heavy chain 6"/>
    <property type="match status" value="1"/>
</dbReference>
<sequence length="4062" mass="462901">MKRSRKREPSETEEGTGAQMKVSKRVTPLPSNGNGFPQSNEPKVMVPYKSEGGRTPRKIKIERKKRLFMAQDIKQLLESEKITLDAIRGRSSLFEMNAPLEDFDNYDFDPRTPQEWLSFRDEGVSTQSLCLTTGEWLPGQMIDYQPETQRYLIQYDDPNRASVWLPRIFILFNSEDPFVFVKRMAAALKSRREAEGHMVDSMPIDDLPNGKDVVHMMSSALSTGKSIKKPRKEDLKGKEWLQTEIGGVWGRAMNKIIFDANIHSKQLNGSSSLYDDVFGGLHLPAFQPPAPSRFTLKDTSSGERIYVGNMPIRDYDAVEYQERNKQFKFQSFLPRTEIIEALVKVRGDCNRISNISLFNIKITKSVRIEEFEQTQTQTFTQEIQYIKESLLNSLKNGIKVSLKDVGKGWFNLKENRMELYEVSKLKKFMNVVKFMMEDSIRFMVEDSLFNYARFIQVSASSIINVVSSNQVQITRTLDKKKFPLFMIDLGVHDNKIVYNTQIATIGEKLTALYHSALSMLHNIPTLEREIMESLIWTHTPSLASVHPQEENVLKIQERIMKAVQDSILPLQEYKATYDGYTDLLNINLEDYIAGLKEGQKSLQELREEVITQLKMQEDIEMSVSNSVSTGMFLVNCDEVRNYLINKRKSLASAVLNRLVEKARQLSDKLNYEYSTLSRRVTARANSIEELTQQRDFIASVPKQINNLKKKLAKMNVFYETIEEFNYPINHDDFDQKWTVLGWPRRISTQTEETLSLHERLKKRFEKELQVSQESFLSGIKDLTKEVTVLSRFKDIGKVDEVTIEVRRIDRSLKEFIAKGLLFHTRERLFGFPETPQLELQRLVKEFAPYSDLWQTAHDWMTWQKGWYNEPFNHIDPDQMERDISAAWKKIFKVGSSFRDRPECLAIALEIQGQISAFKPHIPLIMSLRNPGMRPRHWNALSDHLGFKFQPDATFTLQSILKLNLNSHIEEITKICDTAGKEYTIESTLDKMEKEWQDKVFTITEYSDSGTYILKKSDEIAQLLDDHLVTTQSMSFSVYKKAFEARISKWEGTLRTVVDILDAWLQTQKQWLYLAPIFSSEDIHKQMPVEGKRFLTMDRNWRRIMTKAFTAPKVIELCSNKKLLEQFQECNKLLELVQKGLSEYLETKCAAFPRFYFLSSDDLLQILSQAKDPLAVQPHLHKCFENIGKLDFGKDLAISAMMSAEDERITFDKPFYPKGSVENWLLEVESAMKRTIRQVIEVGLKSYSLENREAWVTEHPGQVILSVSQIEWTKAVTQALPRGREGLAEVYDLCLRQLDGLTKLVQGDLNPLARLTLGSLIVIEVHARDVTKMLLEAGVSSERDFEWMSQLRYYWDSDDVIVRIVNGNFQYGYEYLGNTTRLVITPLTDRCYVTLSGALHLQLGGAPQGPAGTGKTETTKDLAKALAKKCVVFNCSDGLNFLAMEKFFKGLASSGAWSCFDEFNRIELEVLSVIAQQIMSIQKAIQAGAKRFIFEGTEISLDPSCAVFITMNPGYAGRSELPDNLKALFRPVAMMVPDYAMIAEISLSSFGFSNSRILARKMTVTFRLSSEQLSSQDHYDFGMRAVKTVINAAGNYKRKFPTMNQELIILRSLKDCNVPKFLSDDIPLFNGIVSDLFPGVEESVVDYGRLIPAIHETIAEMNLQPVPNFINKCLQLYETFSVRHGLMLVGPSGGGKTTCYRVLARALNRLAKSDPSIDKVQTFVVNPKSITSGQLYGEFVKATHEWTDGILANLVRAAAYDDKTDKKWLIFDGPVDALWIENLNTVLDDNKKLCLPNSEIITLSPHNTMVFETEDLSEASPATVSRCGMVYMEPADLGVQPIIESWLKSLHLVFRPHLKSLRNFFERFLEPSLTLLRKNLKEAVTTSDISLVISLTNIMNCLLNPFTVGVDIDDQDPDSKLLEKVPEKFSEICSSFFLFSLIWSVGGTTDTPGRRSFSVSLRKDIAQYPEDIIPFPPDGQVYDYHFDQTNRRWINWMETIPEFSIPAGTPFSEIIVPTIDSIRSTFLLDLLVKNGQHVMCVGPTGTGKTLTIAEKLAKGMDREFSPVFISFSAQTSANQTQDILDAKFDKRRKGVYGPPTGRKFIIFIDDVNMPAKEKYGAQPPIELLRQWLDHGGWYDRKTLEFKNIVDIGLVTAMAPPGGGRNSLSRRFTRHFNIINFVEMEDESLDRIFSTILDSYLKVFGPQLHSLCSTLVDCTISLYRTITAELLPTPSKSHYTFNLRDLSKVFQGMLAVKTLSDENALVRLWLHECTRVFQDRLVDDTDRQWFQRLLENLLESKLNRTWTDVVATERLIYGDYSNMNASVKLYDEIADMGQLQKIMNDYLDYYNGTAEKPMNLVLFMDAIEHVSRICRIIRQPNGHGLLLGMGGSGKQSLTRLAASIADYQLFQINLSSSYGIPEWREDIKKIILDAGLKELKTVFLFSDTQVVHESFLEDINNMLNSGDVPNIFTFEDMEAIANVIGPVVQSYGLNVNKEVIYSHFLRRVQQNLHIVITMSPLGEGFRNRLRMFPSLVNCCAIDWFSPWPTDALIGVAEKFLKDLPIDQDGRPSVQSVSFHRNFGHVTSTSYLEELARHNYVTPTSYLELLGVLKNIYDMKKNELTTLRKRLQIGLDKLLDTTKEVGILQEELRASRPLLDKANEETEKTMERIKVDKVSADETRKIVAAEEVEANNKASETQAIADDAKRDLNEALPALEAAEAALRTLNKKDVTEVKAMVRPPVGVKLVMEAVCIVMNVKPKKIDGEKLGEKVDDYWEPAKSQLLSDPKFLDLLINYNKDAVPESTIQKLQPYIQSNDFRPFVVAKVSKACTSLCLWVRAIEKYHHVAKQVEPKRERLREAQASLETTLEALAQAKAKLQSVEDNITSLEKDYADSEEKKMELAKKVQDCEQKLDRAHKLLFALADEKDRWTNKTGELEIHLGNLVGDAVIAAGAIAYGGAFTPSYRASLLQNWSDQLIHYKLPLSTGASIYSTLGDPVKIRQWNIAGLPTDLHSTENAIIIQHSRRWPLMIDPQGQANKWVKRMEQDNGLDVIKLTQPGFLRTLENAIRFGKPVLLENVGEELEPILEPILLKQIYKMTGNDVIKIGDSVIPYHDNFRFYITTKLPNPNYKPEISTKVTLINFTLTNQGLEDQLLGLVVEKERPDLEEEKNMLVISQAEMKKEVKDIEDKILVLLATSKGKPLDDETLIDVLAESKKTSEQIKKKVLEAEENEAKIDLTRSLYRPVAVRSSVLFFCIVDLANIDHMYQYSLGWFLNLFTLGIANAKKSQQLEERLEHLNQYFTLSLFRNVCRSLFEKHKLLFSFLLTSRLMDNQGQLDHMEWRFLLSGGTSIASSVVGTVKPEDSWLTDKIWNQIVDLGKLPNFQGFTEHFSTNIDLFKVYFDSPTPDAEDIGEPWQSKLSTFQRLLVLRCLRPDKMISSVQDYITIYLGQEFIDPPTFDIMSSYKDSTVNSALIFVLSPGADPASDFLRFADEMKFGRKTEFISLGQGQGPKAERMITDAMERGCWVLLQNCHLAPSWMPTLEKIVDTIQLDKVHRDFRLWLTSMPSSAFPVSVLQNGIKMTNEPPKGLKANLMRTYSTFDDNFLQTSQKSKDWRTLLYGLCFFHAIAQERRKFGPLGWNIPYEYNNSDLTISVRQLRMFLEEYAEIPYKLLRFLTGDINYGGRVTDDWDRRTLMNILYDYYNDEILQEGFSFSSDPVYAPPTADNIKGIMKHIRSLPINDDPEVFGLHQNADISSAQQETFDMFDSILKLQPRVSSIGSGKSRDAHLSEVALDIMEKVPDRLTPPGMGGLHSGSMGIVVNQEVVRYNRLLAVISSTLKELAKALKGLVVMSSSLENVANSLFNNQVPEIWAARAYPSLKPLSAWVLDLVERLRFIERWCKEGPPNVFWISGYFFPQAFLTGTFQNYARKHKIPVDALSFTFEVMNLREEDITAPPEDGCYIRGLFLEGARWNSSTGMLDECNPKELYSTMPIIWLKPVPTANLTVGAPSYDCPVYKTLTRAGTLSTTGHSTNFVLSIKLPTDKPARHWIKRGVALLCSLNY</sequence>
<feature type="region of interest" description="Disordered" evidence="16">
    <location>
        <begin position="1"/>
        <end position="52"/>
    </location>
</feature>
<dbReference type="FunFam" id="1.10.8.720:FF:000001">
    <property type="entry name" value="dynein heavy chain 7, axonemal"/>
    <property type="match status" value="1"/>
</dbReference>
<dbReference type="FunFam" id="1.10.8.1220:FF:000001">
    <property type="entry name" value="Dynein axonemal heavy chain 5"/>
    <property type="match status" value="1"/>
</dbReference>
<dbReference type="InterPro" id="IPR041466">
    <property type="entry name" value="Dynein_AAA5_ext"/>
</dbReference>
<dbReference type="Gene3D" id="1.10.287.2620">
    <property type="match status" value="1"/>
</dbReference>
<dbReference type="Gene3D" id="1.10.472.130">
    <property type="match status" value="1"/>
</dbReference>
<dbReference type="GO" id="GO:0051959">
    <property type="term" value="F:dynein light intermediate chain binding"/>
    <property type="evidence" value="ECO:0007669"/>
    <property type="project" value="InterPro"/>
</dbReference>
<dbReference type="GO" id="GO:0005524">
    <property type="term" value="F:ATP binding"/>
    <property type="evidence" value="ECO:0007669"/>
    <property type="project" value="UniProtKB-KW"/>
</dbReference>
<reference evidence="18 19" key="1">
    <citation type="journal article" date="2018" name="Genome Biol. Evol.">
        <title>Multiple Roots of Fruiting Body Formation in Amoebozoa.</title>
        <authorList>
            <person name="Hillmann F."/>
            <person name="Forbes G."/>
            <person name="Novohradska S."/>
            <person name="Ferling I."/>
            <person name="Riege K."/>
            <person name="Groth M."/>
            <person name="Westermann M."/>
            <person name="Marz M."/>
            <person name="Spaller T."/>
            <person name="Winckler T."/>
            <person name="Schaap P."/>
            <person name="Glockner G."/>
        </authorList>
    </citation>
    <scope>NUCLEOTIDE SEQUENCE [LARGE SCALE GENOMIC DNA]</scope>
    <source>
        <strain evidence="18 19">Jena</strain>
    </source>
</reference>
<evidence type="ECO:0000256" key="3">
    <source>
        <dbReference type="ARBA" id="ARBA00008887"/>
    </source>
</evidence>
<dbReference type="Gene3D" id="1.20.58.1120">
    <property type="match status" value="1"/>
</dbReference>
<evidence type="ECO:0000256" key="12">
    <source>
        <dbReference type="ARBA" id="ARBA00023175"/>
    </source>
</evidence>
<evidence type="ECO:0000256" key="2">
    <source>
        <dbReference type="ARBA" id="ARBA00004430"/>
    </source>
</evidence>
<dbReference type="Gene3D" id="1.20.920.30">
    <property type="match status" value="1"/>
</dbReference>
<accession>A0A2P6MWA4</accession>
<dbReference type="InterPro" id="IPR042219">
    <property type="entry name" value="AAA_lid_11_sf"/>
</dbReference>
<dbReference type="InterPro" id="IPR035706">
    <property type="entry name" value="AAA_9"/>
</dbReference>
<dbReference type="Gene3D" id="1.10.8.1220">
    <property type="match status" value="1"/>
</dbReference>
<evidence type="ECO:0000256" key="6">
    <source>
        <dbReference type="ARBA" id="ARBA00022741"/>
    </source>
</evidence>
<dbReference type="Pfam" id="PF12781">
    <property type="entry name" value="AAA_9"/>
    <property type="match status" value="1"/>
</dbReference>
<dbReference type="InterPro" id="IPR042222">
    <property type="entry name" value="Dynein_2_N"/>
</dbReference>
<dbReference type="Gene3D" id="3.20.180.20">
    <property type="entry name" value="Dynein heavy chain, N-terminal domain 2"/>
    <property type="match status" value="1"/>
</dbReference>
<evidence type="ECO:0000256" key="16">
    <source>
        <dbReference type="SAM" id="MobiDB-lite"/>
    </source>
</evidence>
<proteinExistence type="inferred from homology"/>
<dbReference type="STRING" id="1890364.A0A2P6MWA4"/>
<evidence type="ECO:0000256" key="5">
    <source>
        <dbReference type="ARBA" id="ARBA00022701"/>
    </source>
</evidence>
<dbReference type="CDD" id="cd00009">
    <property type="entry name" value="AAA"/>
    <property type="match status" value="1"/>
</dbReference>
<dbReference type="FunFam" id="1.20.58.1120:FF:000001">
    <property type="entry name" value="dynein heavy chain 2, axonemal"/>
    <property type="match status" value="1"/>
</dbReference>
<evidence type="ECO:0000256" key="15">
    <source>
        <dbReference type="SAM" id="Coils"/>
    </source>
</evidence>
<gene>
    <name evidence="18" type="ORF">PROFUN_01689</name>
</gene>
<dbReference type="Gene3D" id="3.10.490.20">
    <property type="match status" value="1"/>
</dbReference>
<comment type="similarity">
    <text evidence="3">Belongs to the dynein heavy chain family.</text>
</comment>
<dbReference type="FunFam" id="3.40.50.300:FF:000223">
    <property type="entry name" value="Dynein heavy chain 3, axonemal"/>
    <property type="match status" value="1"/>
</dbReference>
<dbReference type="Gene3D" id="1.10.8.710">
    <property type="match status" value="1"/>
</dbReference>
<evidence type="ECO:0000256" key="13">
    <source>
        <dbReference type="ARBA" id="ARBA00023212"/>
    </source>
</evidence>
<dbReference type="SUPFAM" id="SSF57997">
    <property type="entry name" value="Tropomyosin"/>
    <property type="match status" value="1"/>
</dbReference>
<name>A0A2P6MWA4_9EUKA</name>
<dbReference type="Pfam" id="PF03028">
    <property type="entry name" value="Dynein_heavy"/>
    <property type="match status" value="1"/>
</dbReference>
<evidence type="ECO:0000313" key="19">
    <source>
        <dbReference type="Proteomes" id="UP000241769"/>
    </source>
</evidence>
<feature type="domain" description="AAA+ ATPase" evidence="17">
    <location>
        <begin position="1400"/>
        <end position="1539"/>
    </location>
</feature>
<dbReference type="GO" id="GO:0008569">
    <property type="term" value="F:minus-end-directed microtubule motor activity"/>
    <property type="evidence" value="ECO:0007669"/>
    <property type="project" value="InterPro"/>
</dbReference>
<keyword evidence="4" id="KW-0963">Cytoplasm</keyword>
<keyword evidence="7" id="KW-0067">ATP-binding</keyword>
<keyword evidence="19" id="KW-1185">Reference proteome</keyword>
<dbReference type="InterPro" id="IPR024317">
    <property type="entry name" value="Dynein_heavy_chain_D4_dom"/>
</dbReference>
<protein>
    <recommendedName>
        <fullName evidence="17">AAA+ ATPase domain-containing protein</fullName>
    </recommendedName>
</protein>
<dbReference type="OrthoDB" id="447173at2759"/>
<dbReference type="Pfam" id="PF12774">
    <property type="entry name" value="AAA_6"/>
    <property type="match status" value="1"/>
</dbReference>
<dbReference type="InterPro" id="IPR035699">
    <property type="entry name" value="AAA_6"/>
</dbReference>
<comment type="subcellular location">
    <subcellularLocation>
        <location evidence="1">Cell projection</location>
        <location evidence="1">Cilium</location>
        <location evidence="1">Flagellum</location>
    </subcellularLocation>
    <subcellularLocation>
        <location evidence="2">Cytoplasm</location>
        <location evidence="2">Cytoskeleton</location>
        <location evidence="2">Cilium axoneme</location>
    </subcellularLocation>
</comment>
<dbReference type="GO" id="GO:0003341">
    <property type="term" value="P:cilium movement"/>
    <property type="evidence" value="ECO:0007669"/>
    <property type="project" value="UniProtKB-ARBA"/>
</dbReference>
<dbReference type="Gene3D" id="3.40.50.300">
    <property type="entry name" value="P-loop containing nucleotide triphosphate hydrolases"/>
    <property type="match status" value="5"/>
</dbReference>
<keyword evidence="5" id="KW-0493">Microtubule</keyword>
<dbReference type="Pfam" id="PF18198">
    <property type="entry name" value="AAA_lid_11"/>
    <property type="match status" value="1"/>
</dbReference>
<dbReference type="Gene3D" id="1.20.1270.280">
    <property type="match status" value="1"/>
</dbReference>
<keyword evidence="11" id="KW-0969">Cilium</keyword>
<dbReference type="FunFam" id="3.40.50.300:FF:000353">
    <property type="entry name" value="Dynein axonemal heavy chain 1"/>
    <property type="match status" value="1"/>
</dbReference>
<organism evidence="18 19">
    <name type="scientific">Planoprotostelium fungivorum</name>
    <dbReference type="NCBI Taxonomy" id="1890364"/>
    <lineage>
        <taxon>Eukaryota</taxon>
        <taxon>Amoebozoa</taxon>
        <taxon>Evosea</taxon>
        <taxon>Variosea</taxon>
        <taxon>Cavosteliida</taxon>
        <taxon>Cavosteliaceae</taxon>
        <taxon>Planoprotostelium</taxon>
    </lineage>
</organism>
<dbReference type="FunFam" id="1.20.920.30:FF:000005">
    <property type="entry name" value="Dynein, axonemal, heavy chain 2"/>
    <property type="match status" value="1"/>
</dbReference>
<keyword evidence="10 15" id="KW-0175">Coiled coil</keyword>
<feature type="compositionally biased region" description="Polar residues" evidence="16">
    <location>
        <begin position="29"/>
        <end position="41"/>
    </location>
</feature>
<feature type="domain" description="AAA+ ATPase" evidence="17">
    <location>
        <begin position="1681"/>
        <end position="1835"/>
    </location>
</feature>
<evidence type="ECO:0000256" key="11">
    <source>
        <dbReference type="ARBA" id="ARBA00023069"/>
    </source>
</evidence>
<dbReference type="InterPro" id="IPR026983">
    <property type="entry name" value="DHC"/>
</dbReference>
<dbReference type="SMART" id="SM00382">
    <property type="entry name" value="AAA"/>
    <property type="match status" value="3"/>
</dbReference>
<evidence type="ECO:0000313" key="18">
    <source>
        <dbReference type="EMBL" id="PRP75973.1"/>
    </source>
</evidence>
<dbReference type="GO" id="GO:0045505">
    <property type="term" value="F:dynein intermediate chain binding"/>
    <property type="evidence" value="ECO:0007669"/>
    <property type="project" value="InterPro"/>
</dbReference>
<dbReference type="InterPro" id="IPR003593">
    <property type="entry name" value="AAA+_ATPase"/>
</dbReference>
<dbReference type="Gene3D" id="1.20.140.100">
    <property type="entry name" value="Dynein heavy chain, N-terminal domain 2"/>
    <property type="match status" value="1"/>
</dbReference>
<keyword evidence="6" id="KW-0547">Nucleotide-binding</keyword>
<dbReference type="InterPro" id="IPR042228">
    <property type="entry name" value="Dynein_linker_3"/>
</dbReference>
<dbReference type="FunFam" id="3.10.490.20:FF:000001">
    <property type="entry name" value="dynein heavy chain 7, axonemal"/>
    <property type="match status" value="1"/>
</dbReference>
<dbReference type="Pfam" id="PF17857">
    <property type="entry name" value="AAA_lid_1"/>
    <property type="match status" value="1"/>
</dbReference>
<evidence type="ECO:0000259" key="17">
    <source>
        <dbReference type="SMART" id="SM00382"/>
    </source>
</evidence>
<dbReference type="InterPro" id="IPR013602">
    <property type="entry name" value="Dynein_heavy_linker"/>
</dbReference>
<dbReference type="GO" id="GO:0005874">
    <property type="term" value="C:microtubule"/>
    <property type="evidence" value="ECO:0007669"/>
    <property type="project" value="UniProtKB-KW"/>
</dbReference>
<dbReference type="Pfam" id="PF08393">
    <property type="entry name" value="DHC_N2"/>
    <property type="match status" value="1"/>
</dbReference>
<dbReference type="FunFam" id="3.40.50.300:FF:002141">
    <property type="entry name" value="Dynein heavy chain"/>
    <property type="match status" value="1"/>
</dbReference>
<dbReference type="InterPro" id="IPR043160">
    <property type="entry name" value="Dynein_C_barrel"/>
</dbReference>
<dbReference type="InterPro" id="IPR004273">
    <property type="entry name" value="Dynein_heavy_D6_P-loop"/>
</dbReference>
<dbReference type="InterPro" id="IPR041658">
    <property type="entry name" value="AAA_lid_11"/>
</dbReference>
<dbReference type="InterPro" id="IPR041589">
    <property type="entry name" value="DNAH3_AAA_lid_1"/>
</dbReference>
<evidence type="ECO:0000256" key="9">
    <source>
        <dbReference type="ARBA" id="ARBA00023017"/>
    </source>
</evidence>
<dbReference type="FunFam" id="1.20.1270.280:FF:000001">
    <property type="entry name" value="dynein heavy chain 7, axonemal"/>
    <property type="match status" value="1"/>
</dbReference>
<dbReference type="Pfam" id="PF17852">
    <property type="entry name" value="Dynein_AAA_lid"/>
    <property type="match status" value="1"/>
</dbReference>
<keyword evidence="9" id="KW-0243">Dynein</keyword>
<dbReference type="FunFam" id="1.20.920.20:FF:000006">
    <property type="entry name" value="Dynein, axonemal, heavy chain 6"/>
    <property type="match status" value="1"/>
</dbReference>
<dbReference type="GO" id="GO:0005858">
    <property type="term" value="C:axonemal dynein complex"/>
    <property type="evidence" value="ECO:0007669"/>
    <property type="project" value="UniProtKB-ARBA"/>
</dbReference>
<dbReference type="FunFam" id="1.10.287.2620:FF:000002">
    <property type="entry name" value="Dynein heavy chain 2, axonemal"/>
    <property type="match status" value="1"/>
</dbReference>
<keyword evidence="8" id="KW-0282">Flagellum</keyword>
<evidence type="ECO:0000256" key="4">
    <source>
        <dbReference type="ARBA" id="ARBA00022490"/>
    </source>
</evidence>
<evidence type="ECO:0000256" key="8">
    <source>
        <dbReference type="ARBA" id="ARBA00022846"/>
    </source>
</evidence>
<dbReference type="GO" id="GO:0031514">
    <property type="term" value="C:motile cilium"/>
    <property type="evidence" value="ECO:0007669"/>
    <property type="project" value="UniProtKB-SubCell"/>
</dbReference>
<keyword evidence="13" id="KW-0206">Cytoskeleton</keyword>
<dbReference type="FunFam" id="1.10.8.710:FF:000004">
    <property type="entry name" value="Dynein axonemal heavy chain 6"/>
    <property type="match status" value="1"/>
</dbReference>
<feature type="coiled-coil region" evidence="15">
    <location>
        <begin position="2853"/>
        <end position="2918"/>
    </location>
</feature>
<dbReference type="FunFam" id="3.40.50.300:FF:000362">
    <property type="entry name" value="Dynein, axonemal, heavy chain 6"/>
    <property type="match status" value="1"/>
</dbReference>
<dbReference type="Pfam" id="PF18199">
    <property type="entry name" value="Dynein_C"/>
    <property type="match status" value="1"/>
</dbReference>
<dbReference type="Pfam" id="PF12780">
    <property type="entry name" value="AAA_8"/>
    <property type="match status" value="1"/>
</dbReference>
<keyword evidence="14" id="KW-0966">Cell projection</keyword>
<evidence type="ECO:0000256" key="7">
    <source>
        <dbReference type="ARBA" id="ARBA00022840"/>
    </source>
</evidence>
<dbReference type="Pfam" id="PF12775">
    <property type="entry name" value="AAA_7"/>
    <property type="match status" value="1"/>
</dbReference>
<dbReference type="PANTHER" id="PTHR22878">
    <property type="entry name" value="DYNEIN HEAVY CHAIN 6, AXONEMAL-LIKE-RELATED"/>
    <property type="match status" value="1"/>
</dbReference>
<evidence type="ECO:0000256" key="14">
    <source>
        <dbReference type="ARBA" id="ARBA00023273"/>
    </source>
</evidence>
<comment type="caution">
    <text evidence="18">The sequence shown here is derived from an EMBL/GenBank/DDBJ whole genome shotgun (WGS) entry which is preliminary data.</text>
</comment>
<dbReference type="PANTHER" id="PTHR22878:SF73">
    <property type="entry name" value="DYNEIN AXONEMAL HEAVY CHAIN 1"/>
    <property type="match status" value="1"/>
</dbReference>
<evidence type="ECO:0000256" key="10">
    <source>
        <dbReference type="ARBA" id="ARBA00023054"/>
    </source>
</evidence>
<feature type="domain" description="AAA+ ATPase" evidence="17">
    <location>
        <begin position="2033"/>
        <end position="2180"/>
    </location>
</feature>
<dbReference type="InterPro" id="IPR024743">
    <property type="entry name" value="Dynein_HC_stalk"/>
</dbReference>
<dbReference type="EMBL" id="MDYQ01000353">
    <property type="protein sequence ID" value="PRP75973.1"/>
    <property type="molecule type" value="Genomic_DNA"/>
</dbReference>
<dbReference type="InterPro" id="IPR041228">
    <property type="entry name" value="Dynein_C"/>
</dbReference>
<keyword evidence="12" id="KW-0505">Motor protein</keyword>
<dbReference type="FunFam" id="3.40.50.300:FF:000063">
    <property type="entry name" value="dynein heavy chain 6, axonemal"/>
    <property type="match status" value="1"/>
</dbReference>
<dbReference type="Gene3D" id="6.10.140.1060">
    <property type="match status" value="1"/>
</dbReference>
<dbReference type="Pfam" id="PF12777">
    <property type="entry name" value="MT"/>
    <property type="match status" value="1"/>
</dbReference>
<dbReference type="InParanoid" id="A0A2P6MWA4"/>
<dbReference type="SUPFAM" id="SSF52540">
    <property type="entry name" value="P-loop containing nucleoside triphosphate hydrolases"/>
    <property type="match status" value="4"/>
</dbReference>
<dbReference type="Gene3D" id="1.10.8.720">
    <property type="entry name" value="Region D6 of dynein motor"/>
    <property type="match status" value="1"/>
</dbReference>
<dbReference type="FunFam" id="3.20.180.20:FF:000003">
    <property type="entry name" value="Dynein heavy chain 12, axonemal"/>
    <property type="match status" value="1"/>
</dbReference>
<dbReference type="InterPro" id="IPR043157">
    <property type="entry name" value="Dynein_AAA1S"/>
</dbReference>